<organism evidence="3 4">
    <name type="scientific">Obesumbacterium proteus ATCC 12841</name>
    <dbReference type="NCBI Taxonomy" id="1354268"/>
    <lineage>
        <taxon>Bacteria</taxon>
        <taxon>Pseudomonadati</taxon>
        <taxon>Pseudomonadota</taxon>
        <taxon>Gammaproteobacteria</taxon>
        <taxon>Enterobacterales</taxon>
        <taxon>Hafniaceae</taxon>
        <taxon>Obesumbacterium</taxon>
    </lineage>
</organism>
<dbReference type="AlphaFoldDB" id="A0AA91EE29"/>
<proteinExistence type="predicted"/>
<keyword evidence="4" id="KW-1185">Reference proteome</keyword>
<comment type="caution">
    <text evidence="3">The sequence shown here is derived from an EMBL/GenBank/DDBJ whole genome shotgun (WGS) entry which is preliminary data.</text>
</comment>
<feature type="transmembrane region" description="Helical" evidence="2">
    <location>
        <begin position="6"/>
        <end position="22"/>
    </location>
</feature>
<gene>
    <name evidence="3" type="ORF">M993_02297</name>
</gene>
<keyword evidence="2" id="KW-0472">Membrane</keyword>
<dbReference type="EMBL" id="LXEX01000031">
    <property type="protein sequence ID" value="OAT58994.1"/>
    <property type="molecule type" value="Genomic_DNA"/>
</dbReference>
<feature type="coiled-coil region" evidence="1">
    <location>
        <begin position="22"/>
        <end position="80"/>
    </location>
</feature>
<evidence type="ECO:0000313" key="3">
    <source>
        <dbReference type="EMBL" id="OAT58994.1"/>
    </source>
</evidence>
<dbReference type="Proteomes" id="UP000078431">
    <property type="component" value="Unassembled WGS sequence"/>
</dbReference>
<evidence type="ECO:0000256" key="2">
    <source>
        <dbReference type="SAM" id="Phobius"/>
    </source>
</evidence>
<keyword evidence="2" id="KW-1133">Transmembrane helix</keyword>
<dbReference type="RefSeq" id="WP_061552916.1">
    <property type="nucleotide sequence ID" value="NZ_LXEX01000031.1"/>
</dbReference>
<evidence type="ECO:0000313" key="4">
    <source>
        <dbReference type="Proteomes" id="UP000078431"/>
    </source>
</evidence>
<name>A0AA91EE29_9GAMM</name>
<protein>
    <submittedName>
        <fullName evidence="3">DNA repair ATPase</fullName>
    </submittedName>
</protein>
<sequence>MTFDLAFNIALGLCATFGGLFLRGMQQDITDLEIDVERIKQEYQRREDSRRDQDTIKELLRDMKKSVERIEEKLDRKADK</sequence>
<evidence type="ECO:0000256" key="1">
    <source>
        <dbReference type="SAM" id="Coils"/>
    </source>
</evidence>
<accession>A0AA91EE29</accession>
<keyword evidence="1" id="KW-0175">Coiled coil</keyword>
<keyword evidence="2" id="KW-0812">Transmembrane</keyword>
<reference evidence="3 4" key="1">
    <citation type="submission" date="2016-04" db="EMBL/GenBank/DDBJ databases">
        <title>ATOL: Assembling a taxonomically balanced genome-scale reconstruction of the evolutionary history of the Enterobacteriaceae.</title>
        <authorList>
            <person name="Plunkett G.III."/>
            <person name="Neeno-Eckwall E.C."/>
            <person name="Glasner J.D."/>
            <person name="Perna N.T."/>
        </authorList>
    </citation>
    <scope>NUCLEOTIDE SEQUENCE [LARGE SCALE GENOMIC DNA]</scope>
    <source>
        <strain evidence="3 4">ATCC 12841</strain>
    </source>
</reference>